<evidence type="ECO:0000256" key="2">
    <source>
        <dbReference type="ARBA" id="ARBA00022692"/>
    </source>
</evidence>
<keyword evidence="7" id="KW-1185">Reference proteome</keyword>
<evidence type="ECO:0000256" key="3">
    <source>
        <dbReference type="ARBA" id="ARBA00022989"/>
    </source>
</evidence>
<comment type="caution">
    <text evidence="6">The sequence shown here is derived from an EMBL/GenBank/DDBJ whole genome shotgun (WGS) entry which is preliminary data.</text>
</comment>
<proteinExistence type="predicted"/>
<protein>
    <submittedName>
        <fullName evidence="6">DoxX family protein</fullName>
    </submittedName>
</protein>
<evidence type="ECO:0000256" key="5">
    <source>
        <dbReference type="SAM" id="Phobius"/>
    </source>
</evidence>
<organism evidence="6 7">
    <name type="scientific">Streptomyces rhizosphaericus</name>
    <dbReference type="NCBI Taxonomy" id="114699"/>
    <lineage>
        <taxon>Bacteria</taxon>
        <taxon>Bacillati</taxon>
        <taxon>Actinomycetota</taxon>
        <taxon>Actinomycetes</taxon>
        <taxon>Kitasatosporales</taxon>
        <taxon>Streptomycetaceae</taxon>
        <taxon>Streptomyces</taxon>
        <taxon>Streptomyces violaceusniger group</taxon>
    </lineage>
</organism>
<name>A0ABN1R4T7_9ACTN</name>
<evidence type="ECO:0000313" key="6">
    <source>
        <dbReference type="EMBL" id="GAA0951889.1"/>
    </source>
</evidence>
<feature type="transmembrane region" description="Helical" evidence="5">
    <location>
        <begin position="24"/>
        <end position="44"/>
    </location>
</feature>
<evidence type="ECO:0000313" key="7">
    <source>
        <dbReference type="Proteomes" id="UP001500418"/>
    </source>
</evidence>
<sequence length="149" mass="15803">MTAATTHITPSAAPAPGVSRRTDVALWATQIALALFFAVAGGVPKLAGMPAAAESFDRIGYGDWFIYLVGGLEVAGAIGLLVPRLAGLAALALTGLMAGAEIFLWAYLDTTFWYTPLILAAILGWIAHSRRRATAALFRQLPHRALSRR</sequence>
<feature type="transmembrane region" description="Helical" evidence="5">
    <location>
        <begin position="64"/>
        <end position="82"/>
    </location>
</feature>
<dbReference type="EMBL" id="BAAAID010000072">
    <property type="protein sequence ID" value="GAA0951889.1"/>
    <property type="molecule type" value="Genomic_DNA"/>
</dbReference>
<keyword evidence="4 5" id="KW-0472">Membrane</keyword>
<keyword evidence="3 5" id="KW-1133">Transmembrane helix</keyword>
<dbReference type="InterPro" id="IPR032808">
    <property type="entry name" value="DoxX"/>
</dbReference>
<feature type="transmembrane region" description="Helical" evidence="5">
    <location>
        <begin position="113"/>
        <end position="129"/>
    </location>
</feature>
<feature type="transmembrane region" description="Helical" evidence="5">
    <location>
        <begin position="89"/>
        <end position="107"/>
    </location>
</feature>
<dbReference type="Proteomes" id="UP001500418">
    <property type="component" value="Unassembled WGS sequence"/>
</dbReference>
<comment type="subcellular location">
    <subcellularLocation>
        <location evidence="1">Membrane</location>
        <topology evidence="1">Multi-pass membrane protein</topology>
    </subcellularLocation>
</comment>
<dbReference type="Pfam" id="PF13564">
    <property type="entry name" value="DoxX_2"/>
    <property type="match status" value="1"/>
</dbReference>
<gene>
    <name evidence="6" type="ORF">GCM10009575_076470</name>
</gene>
<keyword evidence="2 5" id="KW-0812">Transmembrane</keyword>
<evidence type="ECO:0000256" key="1">
    <source>
        <dbReference type="ARBA" id="ARBA00004141"/>
    </source>
</evidence>
<evidence type="ECO:0000256" key="4">
    <source>
        <dbReference type="ARBA" id="ARBA00023136"/>
    </source>
</evidence>
<accession>A0ABN1R4T7</accession>
<reference evidence="6 7" key="1">
    <citation type="journal article" date="2019" name="Int. J. Syst. Evol. Microbiol.">
        <title>The Global Catalogue of Microorganisms (GCM) 10K type strain sequencing project: providing services to taxonomists for standard genome sequencing and annotation.</title>
        <authorList>
            <consortium name="The Broad Institute Genomics Platform"/>
            <consortium name="The Broad Institute Genome Sequencing Center for Infectious Disease"/>
            <person name="Wu L."/>
            <person name="Ma J."/>
        </authorList>
    </citation>
    <scope>NUCLEOTIDE SEQUENCE [LARGE SCALE GENOMIC DNA]</scope>
    <source>
        <strain evidence="6 7">JCM 11444</strain>
    </source>
</reference>